<gene>
    <name evidence="1" type="ORF">K435DRAFT_772275</name>
</gene>
<proteinExistence type="predicted"/>
<dbReference type="AlphaFoldDB" id="A0A4V4HIU2"/>
<dbReference type="EMBL" id="ML179036">
    <property type="protein sequence ID" value="THV07936.1"/>
    <property type="molecule type" value="Genomic_DNA"/>
</dbReference>
<sequence length="53" mass="5938">MNTNFPPGTRVWYWNARAQVQYGTVTGVNVMPDRTQILTIRDDGGTTINLPTV</sequence>
<protein>
    <recommendedName>
        <fullName evidence="3">Hypervirulence associated protein TUDOR domain-containing protein</fullName>
    </recommendedName>
</protein>
<evidence type="ECO:0000313" key="1">
    <source>
        <dbReference type="EMBL" id="THV07936.1"/>
    </source>
</evidence>
<organism evidence="1 2">
    <name type="scientific">Dendrothele bispora (strain CBS 962.96)</name>
    <dbReference type="NCBI Taxonomy" id="1314807"/>
    <lineage>
        <taxon>Eukaryota</taxon>
        <taxon>Fungi</taxon>
        <taxon>Dikarya</taxon>
        <taxon>Basidiomycota</taxon>
        <taxon>Agaricomycotina</taxon>
        <taxon>Agaricomycetes</taxon>
        <taxon>Agaricomycetidae</taxon>
        <taxon>Agaricales</taxon>
        <taxon>Agaricales incertae sedis</taxon>
        <taxon>Dendrothele</taxon>
    </lineage>
</organism>
<evidence type="ECO:0000313" key="2">
    <source>
        <dbReference type="Proteomes" id="UP000297245"/>
    </source>
</evidence>
<evidence type="ECO:0008006" key="3">
    <source>
        <dbReference type="Google" id="ProtNLM"/>
    </source>
</evidence>
<feature type="non-terminal residue" evidence="1">
    <location>
        <position position="53"/>
    </location>
</feature>
<name>A0A4V4HIU2_DENBC</name>
<keyword evidence="2" id="KW-1185">Reference proteome</keyword>
<accession>A0A4V4HIU2</accession>
<dbReference type="OrthoDB" id="3237761at2759"/>
<dbReference type="Proteomes" id="UP000297245">
    <property type="component" value="Unassembled WGS sequence"/>
</dbReference>
<reference evidence="1 2" key="1">
    <citation type="journal article" date="2019" name="Nat. Ecol. Evol.">
        <title>Megaphylogeny resolves global patterns of mushroom evolution.</title>
        <authorList>
            <person name="Varga T."/>
            <person name="Krizsan K."/>
            <person name="Foldi C."/>
            <person name="Dima B."/>
            <person name="Sanchez-Garcia M."/>
            <person name="Sanchez-Ramirez S."/>
            <person name="Szollosi G.J."/>
            <person name="Szarkandi J.G."/>
            <person name="Papp V."/>
            <person name="Albert L."/>
            <person name="Andreopoulos W."/>
            <person name="Angelini C."/>
            <person name="Antonin V."/>
            <person name="Barry K.W."/>
            <person name="Bougher N.L."/>
            <person name="Buchanan P."/>
            <person name="Buyck B."/>
            <person name="Bense V."/>
            <person name="Catcheside P."/>
            <person name="Chovatia M."/>
            <person name="Cooper J."/>
            <person name="Damon W."/>
            <person name="Desjardin D."/>
            <person name="Finy P."/>
            <person name="Geml J."/>
            <person name="Haridas S."/>
            <person name="Hughes K."/>
            <person name="Justo A."/>
            <person name="Karasinski D."/>
            <person name="Kautmanova I."/>
            <person name="Kiss B."/>
            <person name="Kocsube S."/>
            <person name="Kotiranta H."/>
            <person name="LaButti K.M."/>
            <person name="Lechner B.E."/>
            <person name="Liimatainen K."/>
            <person name="Lipzen A."/>
            <person name="Lukacs Z."/>
            <person name="Mihaltcheva S."/>
            <person name="Morgado L.N."/>
            <person name="Niskanen T."/>
            <person name="Noordeloos M.E."/>
            <person name="Ohm R.A."/>
            <person name="Ortiz-Santana B."/>
            <person name="Ovrebo C."/>
            <person name="Racz N."/>
            <person name="Riley R."/>
            <person name="Savchenko A."/>
            <person name="Shiryaev A."/>
            <person name="Soop K."/>
            <person name="Spirin V."/>
            <person name="Szebenyi C."/>
            <person name="Tomsovsky M."/>
            <person name="Tulloss R.E."/>
            <person name="Uehling J."/>
            <person name="Grigoriev I.V."/>
            <person name="Vagvolgyi C."/>
            <person name="Papp T."/>
            <person name="Martin F.M."/>
            <person name="Miettinen O."/>
            <person name="Hibbett D.S."/>
            <person name="Nagy L.G."/>
        </authorList>
    </citation>
    <scope>NUCLEOTIDE SEQUENCE [LARGE SCALE GENOMIC DNA]</scope>
    <source>
        <strain evidence="1 2">CBS 962.96</strain>
    </source>
</reference>